<feature type="compositionally biased region" description="Polar residues" evidence="1">
    <location>
        <begin position="8"/>
        <end position="21"/>
    </location>
</feature>
<accession>A0ABV0ZFU6</accession>
<protein>
    <submittedName>
        <fullName evidence="2">Uncharacterized protein</fullName>
    </submittedName>
</protein>
<keyword evidence="3" id="KW-1185">Reference proteome</keyword>
<reference evidence="2 3" key="1">
    <citation type="submission" date="2021-06" db="EMBL/GenBank/DDBJ databases">
        <authorList>
            <person name="Palmer J.M."/>
        </authorList>
    </citation>
    <scope>NUCLEOTIDE SEQUENCE [LARGE SCALE GENOMIC DNA]</scope>
    <source>
        <strain evidence="2 3">AS_MEX2019</strain>
        <tissue evidence="2">Muscle</tissue>
    </source>
</reference>
<organism evidence="2 3">
    <name type="scientific">Ameca splendens</name>
    <dbReference type="NCBI Taxonomy" id="208324"/>
    <lineage>
        <taxon>Eukaryota</taxon>
        <taxon>Metazoa</taxon>
        <taxon>Chordata</taxon>
        <taxon>Craniata</taxon>
        <taxon>Vertebrata</taxon>
        <taxon>Euteleostomi</taxon>
        <taxon>Actinopterygii</taxon>
        <taxon>Neopterygii</taxon>
        <taxon>Teleostei</taxon>
        <taxon>Neoteleostei</taxon>
        <taxon>Acanthomorphata</taxon>
        <taxon>Ovalentaria</taxon>
        <taxon>Atherinomorphae</taxon>
        <taxon>Cyprinodontiformes</taxon>
        <taxon>Goodeidae</taxon>
        <taxon>Ameca</taxon>
    </lineage>
</organism>
<feature type="region of interest" description="Disordered" evidence="1">
    <location>
        <begin position="1"/>
        <end position="108"/>
    </location>
</feature>
<proteinExistence type="predicted"/>
<name>A0ABV0ZFU6_9TELE</name>
<dbReference type="Proteomes" id="UP001469553">
    <property type="component" value="Unassembled WGS sequence"/>
</dbReference>
<evidence type="ECO:0000313" key="2">
    <source>
        <dbReference type="EMBL" id="MEQ2304785.1"/>
    </source>
</evidence>
<sequence>MWALKSPTRMTESQRPSNTPTRDAKKGRVLRIAAWPVGRNNSQRPLPDPKGQGCNPLIHQGKHQHETSELGGNKQTNASPPPLSAGNSMVEDNANLFEGAGFQSATVR</sequence>
<evidence type="ECO:0000313" key="3">
    <source>
        <dbReference type="Proteomes" id="UP001469553"/>
    </source>
</evidence>
<evidence type="ECO:0000256" key="1">
    <source>
        <dbReference type="SAM" id="MobiDB-lite"/>
    </source>
</evidence>
<gene>
    <name evidence="2" type="ORF">AMECASPLE_030928</name>
</gene>
<comment type="caution">
    <text evidence="2">The sequence shown here is derived from an EMBL/GenBank/DDBJ whole genome shotgun (WGS) entry which is preliminary data.</text>
</comment>
<dbReference type="EMBL" id="JAHRIP010060194">
    <property type="protein sequence ID" value="MEQ2304785.1"/>
    <property type="molecule type" value="Genomic_DNA"/>
</dbReference>